<dbReference type="RefSeq" id="WP_117707710.1">
    <property type="nucleotide sequence ID" value="NZ_JAQEBS010000021.1"/>
</dbReference>
<dbReference type="InterPro" id="IPR016195">
    <property type="entry name" value="Pol/histidinol_Pase-like"/>
</dbReference>
<dbReference type="AlphaFoldDB" id="A0A3E4KRA7"/>
<dbReference type="GO" id="GO:0035312">
    <property type="term" value="F:5'-3' DNA exonuclease activity"/>
    <property type="evidence" value="ECO:0007669"/>
    <property type="project" value="TreeGrafter"/>
</dbReference>
<keyword evidence="4" id="KW-1185">Reference proteome</keyword>
<feature type="domain" description="Polymerase/histidinol phosphatase N-terminal" evidence="2">
    <location>
        <begin position="55"/>
        <end position="131"/>
    </location>
</feature>
<protein>
    <submittedName>
        <fullName evidence="3">PHP domain-containing protein</fullName>
    </submittedName>
</protein>
<feature type="chain" id="PRO_5043182267" evidence="1">
    <location>
        <begin position="21"/>
        <end position="359"/>
    </location>
</feature>
<dbReference type="GO" id="GO:0004534">
    <property type="term" value="F:5'-3' RNA exonuclease activity"/>
    <property type="evidence" value="ECO:0007669"/>
    <property type="project" value="TreeGrafter"/>
</dbReference>
<evidence type="ECO:0000259" key="2">
    <source>
        <dbReference type="SMART" id="SM00481"/>
    </source>
</evidence>
<organism evidence="3 4">
    <name type="scientific">Bacteroides intestinalis</name>
    <dbReference type="NCBI Taxonomy" id="329854"/>
    <lineage>
        <taxon>Bacteria</taxon>
        <taxon>Pseudomonadati</taxon>
        <taxon>Bacteroidota</taxon>
        <taxon>Bacteroidia</taxon>
        <taxon>Bacteroidales</taxon>
        <taxon>Bacteroidaceae</taxon>
        <taxon>Bacteroides</taxon>
    </lineage>
</organism>
<dbReference type="CDD" id="cd12112">
    <property type="entry name" value="PHP_HisPPase_Chlorobi_like"/>
    <property type="match status" value="1"/>
</dbReference>
<feature type="signal peptide" evidence="1">
    <location>
        <begin position="1"/>
        <end position="20"/>
    </location>
</feature>
<dbReference type="PANTHER" id="PTHR42924:SF3">
    <property type="entry name" value="POLYMERASE_HISTIDINOL PHOSPHATASE N-TERMINAL DOMAIN-CONTAINING PROTEIN"/>
    <property type="match status" value="1"/>
</dbReference>
<dbReference type="Gene3D" id="3.20.20.140">
    <property type="entry name" value="Metal-dependent hydrolases"/>
    <property type="match status" value="1"/>
</dbReference>
<dbReference type="SMART" id="SM00481">
    <property type="entry name" value="POLIIIAc"/>
    <property type="match status" value="1"/>
</dbReference>
<evidence type="ECO:0000313" key="3">
    <source>
        <dbReference type="EMBL" id="RYT78011.1"/>
    </source>
</evidence>
<keyword evidence="1" id="KW-0732">Signal</keyword>
<proteinExistence type="predicted"/>
<dbReference type="InterPro" id="IPR003141">
    <property type="entry name" value="Pol/His_phosphatase_N"/>
</dbReference>
<evidence type="ECO:0000256" key="1">
    <source>
        <dbReference type="SAM" id="SignalP"/>
    </source>
</evidence>
<dbReference type="SUPFAM" id="SSF89550">
    <property type="entry name" value="PHP domain-like"/>
    <property type="match status" value="1"/>
</dbReference>
<accession>A0A3E4KRA7</accession>
<reference evidence="3 4" key="1">
    <citation type="journal article" date="2019" name="Science, e1252229">
        <title>Invertible promoters mediate bacterial phase variation, antibiotic resistance, and host adaptation in the gut.</title>
        <authorList>
            <person name="Jiang X."/>
            <person name="Hall A.B."/>
            <person name="Arthur T.D."/>
            <person name="Plichta D.R."/>
            <person name="Covington C.T."/>
            <person name="Poyet M."/>
            <person name="Crothers J."/>
            <person name="Moses P.L."/>
            <person name="Tolonen A.C."/>
            <person name="Vlamakis H."/>
            <person name="Alm E.J."/>
            <person name="Xavier R.J."/>
        </authorList>
    </citation>
    <scope>NUCLEOTIDE SEQUENCE [LARGE SCALE GENOMIC DNA]</scope>
    <source>
        <strain evidence="4">bf_0095</strain>
    </source>
</reference>
<evidence type="ECO:0000313" key="4">
    <source>
        <dbReference type="Proteomes" id="UP000291191"/>
    </source>
</evidence>
<dbReference type="EMBL" id="RCXO01000031">
    <property type="protein sequence ID" value="RYT78011.1"/>
    <property type="molecule type" value="Genomic_DNA"/>
</dbReference>
<dbReference type="Proteomes" id="UP000291191">
    <property type="component" value="Unassembled WGS sequence"/>
</dbReference>
<dbReference type="InterPro" id="IPR052018">
    <property type="entry name" value="PHP_domain"/>
</dbReference>
<gene>
    <name evidence="3" type="ORF">EAJ06_19355</name>
</gene>
<sequence length="359" mass="40423">MKKLYLSLAFLSAFTFQVSAQLQGLDVVKVPEAQQPYSGEYVYIPDVDGYKTLKCDFHTHTIFSDGDVKPENRVWEGAIRGLDVIAITDHIEYRPNKFITADHNESYRRAKTVEESSNLVVIPGAEITRSKPLGHINALFLKDANALDVEDPLVAIDNALEQGAFIMWNHPGWPNDTSTIYKVHKDLIKQKKIHGVELVNGFEYYPKAFNYCKEYNLTYMGNTDIHGVYKQTYRTDKQYGPMTIIFAKERSHEGVKEALFAGRSVVKFGDILIGAEKNLTALVKACLAYEVKEVNGNQALVKVVNKSTLNFEILLDNKAGTILGNATVEFKVRLNDKIKFTNTYITDNSQLVINVASLK</sequence>
<dbReference type="NCBIfam" id="NF038032">
    <property type="entry name" value="CehA_McbA_metalo"/>
    <property type="match status" value="1"/>
</dbReference>
<dbReference type="PANTHER" id="PTHR42924">
    <property type="entry name" value="EXONUCLEASE"/>
    <property type="match status" value="1"/>
</dbReference>
<name>A0A3E4KRA7_9BACE</name>
<dbReference type="OrthoDB" id="9804333at2"/>
<comment type="caution">
    <text evidence="3">The sequence shown here is derived from an EMBL/GenBank/DDBJ whole genome shotgun (WGS) entry which is preliminary data.</text>
</comment>